<keyword evidence="8" id="KW-1185">Reference proteome</keyword>
<accession>A0A8C8RJA1</accession>
<organism evidence="7 8">
    <name type="scientific">Pelusios castaneus</name>
    <name type="common">West African mud turtle</name>
    <dbReference type="NCBI Taxonomy" id="367368"/>
    <lineage>
        <taxon>Eukaryota</taxon>
        <taxon>Metazoa</taxon>
        <taxon>Chordata</taxon>
        <taxon>Craniata</taxon>
        <taxon>Vertebrata</taxon>
        <taxon>Euteleostomi</taxon>
        <taxon>Archelosauria</taxon>
        <taxon>Testudinata</taxon>
        <taxon>Testudines</taxon>
        <taxon>Pleurodira</taxon>
        <taxon>Pelomedusidae</taxon>
        <taxon>Pelusios</taxon>
    </lineage>
</organism>
<sequence length="341" mass="39145">MWQRFSWYWAVLCPSNAATLIQEDTSKNDVYPPLWDHAPGNIENFPVHGNKIIINAWNYQERLGVYKILLNHSAKYFTAFGSNNIGNILWGLPLQHGWQYYTGRLEDPSNVTNCSQKAGQQLCISVRSWWACVNYYLSIIPFLGAVEAGFFGQLQHEIEILPPEELRADFCYSIADCRFRIPAVMDGWKAYFQVDHFFIHTLHYLWEPHVASISYAVPNLKYLSGPEASFGEDWANAVDFIAAIRFSTDLQNTNHFQAFLPQRMLSECDNAPFISDFSPGQNKILLSLCALHNTNKLTGMIQPCSMYILYLILHQYNSTHNHKEKVMAPGRLQLSKVSCKF</sequence>
<dbReference type="GO" id="GO:0005615">
    <property type="term" value="C:extracellular space"/>
    <property type="evidence" value="ECO:0007669"/>
    <property type="project" value="TreeGrafter"/>
</dbReference>
<evidence type="ECO:0000313" key="7">
    <source>
        <dbReference type="Ensembl" id="ENSPCEP00000005735.1"/>
    </source>
</evidence>
<comment type="subcellular location">
    <subcellularLocation>
        <location evidence="1">Secreted</location>
    </subcellularLocation>
</comment>
<keyword evidence="5" id="KW-0325">Glycoprotein</keyword>
<keyword evidence="4 6" id="KW-0732">Signal</keyword>
<keyword evidence="3" id="KW-0964">Secreted</keyword>
<dbReference type="PANTHER" id="PTHR18820:SF1">
    <property type="entry name" value="PROTEIN LEG1 HOMOLOG"/>
    <property type="match status" value="1"/>
</dbReference>
<feature type="signal peptide" evidence="6">
    <location>
        <begin position="1"/>
        <end position="17"/>
    </location>
</feature>
<reference evidence="7" key="2">
    <citation type="submission" date="2025-09" db="UniProtKB">
        <authorList>
            <consortium name="Ensembl"/>
        </authorList>
    </citation>
    <scope>IDENTIFICATION</scope>
</reference>
<dbReference type="Ensembl" id="ENSPCET00000005944.1">
    <property type="protein sequence ID" value="ENSPCEP00000005735.1"/>
    <property type="gene ID" value="ENSPCEG00000004650.1"/>
</dbReference>
<evidence type="ECO:0000313" key="8">
    <source>
        <dbReference type="Proteomes" id="UP000694393"/>
    </source>
</evidence>
<evidence type="ECO:0000256" key="2">
    <source>
        <dbReference type="ARBA" id="ARBA00009122"/>
    </source>
</evidence>
<evidence type="ECO:0000256" key="5">
    <source>
        <dbReference type="ARBA" id="ARBA00023180"/>
    </source>
</evidence>
<reference evidence="7" key="1">
    <citation type="submission" date="2025-08" db="UniProtKB">
        <authorList>
            <consortium name="Ensembl"/>
        </authorList>
    </citation>
    <scope>IDENTIFICATION</scope>
</reference>
<comment type="similarity">
    <text evidence="2">Belongs to the LEG1 family.</text>
</comment>
<evidence type="ECO:0000256" key="6">
    <source>
        <dbReference type="SAM" id="SignalP"/>
    </source>
</evidence>
<protein>
    <submittedName>
        <fullName evidence="7">Chromosome 6 open reading frame 58</fullName>
    </submittedName>
</protein>
<proteinExistence type="inferred from homology"/>
<dbReference type="Proteomes" id="UP000694393">
    <property type="component" value="Unplaced"/>
</dbReference>
<dbReference type="Pfam" id="PF05612">
    <property type="entry name" value="Leg1"/>
    <property type="match status" value="1"/>
</dbReference>
<dbReference type="InterPro" id="IPR008499">
    <property type="entry name" value="Leg1"/>
</dbReference>
<dbReference type="PANTHER" id="PTHR18820">
    <property type="entry name" value="LEG1"/>
    <property type="match status" value="1"/>
</dbReference>
<name>A0A8C8RJA1_9SAUR</name>
<feature type="chain" id="PRO_5045627280" evidence="6">
    <location>
        <begin position="18"/>
        <end position="341"/>
    </location>
</feature>
<evidence type="ECO:0000256" key="3">
    <source>
        <dbReference type="ARBA" id="ARBA00022525"/>
    </source>
</evidence>
<dbReference type="AlphaFoldDB" id="A0A8C8RJA1"/>
<evidence type="ECO:0000256" key="4">
    <source>
        <dbReference type="ARBA" id="ARBA00022729"/>
    </source>
</evidence>
<evidence type="ECO:0000256" key="1">
    <source>
        <dbReference type="ARBA" id="ARBA00004613"/>
    </source>
</evidence>